<dbReference type="InterPro" id="IPR032710">
    <property type="entry name" value="NTF2-like_dom_sf"/>
</dbReference>
<dbReference type="Pfam" id="PF02810">
    <property type="entry name" value="SEC-C"/>
    <property type="match status" value="1"/>
</dbReference>
<comment type="caution">
    <text evidence="2">The sequence shown here is derived from an EMBL/GenBank/DDBJ whole genome shotgun (WGS) entry which is preliminary data.</text>
</comment>
<dbReference type="SUPFAM" id="SSF103642">
    <property type="entry name" value="Sec-C motif"/>
    <property type="match status" value="1"/>
</dbReference>
<feature type="domain" description="YchJ-like middle NTF2-like" evidence="1">
    <location>
        <begin position="37"/>
        <end position="140"/>
    </location>
</feature>
<proteinExistence type="predicted"/>
<dbReference type="Pfam" id="PF17775">
    <property type="entry name" value="YchJ_M-like"/>
    <property type="match status" value="1"/>
</dbReference>
<protein>
    <recommendedName>
        <fullName evidence="1">YchJ-like middle NTF2-like domain-containing protein</fullName>
    </recommendedName>
</protein>
<dbReference type="PANTHER" id="PTHR33747">
    <property type="entry name" value="UPF0225 PROTEIN SCO1677"/>
    <property type="match status" value="1"/>
</dbReference>
<dbReference type="EMBL" id="VJVV01000001">
    <property type="protein sequence ID" value="TRO83757.1"/>
    <property type="molecule type" value="Genomic_DNA"/>
</dbReference>
<dbReference type="Gene3D" id="3.10.450.50">
    <property type="match status" value="2"/>
</dbReference>
<name>A0A550JKP5_9BACT</name>
<dbReference type="AlphaFoldDB" id="A0A550JKP5"/>
<dbReference type="OrthoDB" id="5401996at2"/>
<evidence type="ECO:0000313" key="2">
    <source>
        <dbReference type="EMBL" id="TRO83757.1"/>
    </source>
</evidence>
<organism evidence="2 3">
    <name type="scientific">Trichloromonas acetexigens</name>
    <dbReference type="NCBI Taxonomy" id="38815"/>
    <lineage>
        <taxon>Bacteria</taxon>
        <taxon>Pseudomonadati</taxon>
        <taxon>Thermodesulfobacteriota</taxon>
        <taxon>Desulfuromonadia</taxon>
        <taxon>Desulfuromonadales</taxon>
        <taxon>Trichloromonadaceae</taxon>
        <taxon>Trichloromonas</taxon>
    </lineage>
</organism>
<keyword evidence="3" id="KW-1185">Reference proteome</keyword>
<dbReference type="InterPro" id="IPR004027">
    <property type="entry name" value="SEC_C_motif"/>
</dbReference>
<evidence type="ECO:0000259" key="1">
    <source>
        <dbReference type="Pfam" id="PF17775"/>
    </source>
</evidence>
<sequence length="170" mass="19426">MSRVGRNDPCPCGSGLKYKKCCLDREPAPAEIPLDLTPSELVRRRGEAFSAGDFAFIYDTYHPDSNFRAQFPSRKAYIALGQDSLGRDFSIDDCRVLKEEVGADEARVLFYLATRFRGQAEETFELSRFLLTEGGWRYHSSQKLGREEFAGAVEEIGWNDFERVKDKVFF</sequence>
<dbReference type="PANTHER" id="PTHR33747:SF1">
    <property type="entry name" value="ADENYLATE CYCLASE-ASSOCIATED CAP C-TERMINAL DOMAIN-CONTAINING PROTEIN"/>
    <property type="match status" value="1"/>
</dbReference>
<evidence type="ECO:0000313" key="3">
    <source>
        <dbReference type="Proteomes" id="UP000317155"/>
    </source>
</evidence>
<dbReference type="SUPFAM" id="SSF54427">
    <property type="entry name" value="NTF2-like"/>
    <property type="match status" value="1"/>
</dbReference>
<reference evidence="2 3" key="1">
    <citation type="submission" date="2019-07" db="EMBL/GenBank/DDBJ databases">
        <title>Insights of Desulfuromonas acetexigens electromicrobiology.</title>
        <authorList>
            <person name="Katuri K."/>
            <person name="Sapireddy V."/>
            <person name="Shaw D.R."/>
            <person name="Saikaly P."/>
        </authorList>
    </citation>
    <scope>NUCLEOTIDE SEQUENCE [LARGE SCALE GENOMIC DNA]</scope>
    <source>
        <strain evidence="2 3">2873</strain>
    </source>
</reference>
<dbReference type="InterPro" id="IPR048469">
    <property type="entry name" value="YchJ-like_M"/>
</dbReference>
<dbReference type="Proteomes" id="UP000317155">
    <property type="component" value="Unassembled WGS sequence"/>
</dbReference>
<dbReference type="RefSeq" id="WP_092052433.1">
    <property type="nucleotide sequence ID" value="NZ_FOJJ01000001.1"/>
</dbReference>
<accession>A0A550JKP5</accession>
<gene>
    <name evidence="2" type="ORF">FL622_00815</name>
</gene>